<dbReference type="KEGG" id="hli:HLI_15450"/>
<feature type="transmembrane region" description="Helical" evidence="1">
    <location>
        <begin position="49"/>
        <end position="68"/>
    </location>
</feature>
<dbReference type="RefSeq" id="WP_128525768.1">
    <property type="nucleotide sequence ID" value="NZ_CP026118.1"/>
</dbReference>
<accession>A0A410MFI3</accession>
<dbReference type="AlphaFoldDB" id="A0A410MFI3"/>
<proteinExistence type="predicted"/>
<sequence length="77" mass="8943">MFFKNDQNADKRSTDIATSATFIFWCLLFLLNMGSEMIFEVAVVEDSSIMLFSGLAVFFGTLYAVKYYRKNQKRKFS</sequence>
<dbReference type="Proteomes" id="UP000287756">
    <property type="component" value="Chromosome"/>
</dbReference>
<name>A0A410MFI3_9BACI</name>
<feature type="transmembrane region" description="Helical" evidence="1">
    <location>
        <begin position="21"/>
        <end position="43"/>
    </location>
</feature>
<evidence type="ECO:0000313" key="3">
    <source>
        <dbReference type="Proteomes" id="UP000287756"/>
    </source>
</evidence>
<dbReference type="EMBL" id="CP026118">
    <property type="protein sequence ID" value="QAS53494.1"/>
    <property type="molecule type" value="Genomic_DNA"/>
</dbReference>
<keyword evidence="1" id="KW-0472">Membrane</keyword>
<protein>
    <submittedName>
        <fullName evidence="2">Uncharacterized protein</fullName>
    </submittedName>
</protein>
<organism evidence="2 3">
    <name type="scientific">Halobacillus litoralis</name>
    <dbReference type="NCBI Taxonomy" id="45668"/>
    <lineage>
        <taxon>Bacteria</taxon>
        <taxon>Bacillati</taxon>
        <taxon>Bacillota</taxon>
        <taxon>Bacilli</taxon>
        <taxon>Bacillales</taxon>
        <taxon>Bacillaceae</taxon>
        <taxon>Halobacillus</taxon>
    </lineage>
</organism>
<gene>
    <name evidence="2" type="ORF">HLI_15450</name>
</gene>
<evidence type="ECO:0000256" key="1">
    <source>
        <dbReference type="SAM" id="Phobius"/>
    </source>
</evidence>
<evidence type="ECO:0000313" key="2">
    <source>
        <dbReference type="EMBL" id="QAS53494.1"/>
    </source>
</evidence>
<keyword evidence="1" id="KW-1133">Transmembrane helix</keyword>
<dbReference type="OrthoDB" id="2938052at2"/>
<reference evidence="2 3" key="1">
    <citation type="submission" date="2018-01" db="EMBL/GenBank/DDBJ databases">
        <title>The whole genome sequencing and assembly of Halobacillus litoralis ERB031 strain.</title>
        <authorList>
            <person name="Lee S.-J."/>
            <person name="Park M.-K."/>
            <person name="Kim J.-Y."/>
            <person name="Lee Y.-J."/>
            <person name="Yi H."/>
            <person name="Bahn Y.-S."/>
            <person name="Kim J.F."/>
            <person name="Lee D.-W."/>
        </authorList>
    </citation>
    <scope>NUCLEOTIDE SEQUENCE [LARGE SCALE GENOMIC DNA]</scope>
    <source>
        <strain evidence="2 3">ERB 031</strain>
    </source>
</reference>
<keyword evidence="1" id="KW-0812">Transmembrane</keyword>